<keyword evidence="8" id="KW-1185">Reference proteome</keyword>
<protein>
    <submittedName>
        <fullName evidence="6">Pyridoxal-phosphate dependent enzyme</fullName>
    </submittedName>
    <submittedName>
        <fullName evidence="5">Threonine synthase</fullName>
    </submittedName>
</protein>
<evidence type="ECO:0000313" key="5">
    <source>
        <dbReference type="EMBL" id="SDN73813.1"/>
    </source>
</evidence>
<evidence type="ECO:0000313" key="6">
    <source>
        <dbReference type="EMBL" id="TFB75543.1"/>
    </source>
</evidence>
<sequence>MPDLVCSDCGTIYPVESLIWLCSCGGMLDVVAFDTTVDAAALPGRAPSLWRYAEALPIAADPTITLGEGLSPLVPARALPHVQLKLDFLLPTLSFKDRGAVVLATLAKQLRVESAMVDSSGNAGTAMAAYFSRAGIDCTVYVPESTSPGKLAQMRAHGATVELVPGSRADTSAAALRAAGQPGVLYASHVYHPYFLHGVKTYGYEIWEQRGRSLPETVVVPVGNGTMLLGCYLAFSELVAAGLAEWMPRIVAVQASACAPLEQAMAQGLDSPVTLDGSATIAEGIAIAAPPRGRQILAAVRATGGTIVSVTDRQTAAARQELADEGLFVEPTSAVCFAAVRAAVDQTFDSASRTSAAAESLLTAESVVVPLCGAGLKSPTSTTRYS</sequence>
<feature type="domain" description="Tryptophan synthase beta chain-like PALP" evidence="4">
    <location>
        <begin position="64"/>
        <end position="350"/>
    </location>
</feature>
<dbReference type="InterPro" id="IPR050147">
    <property type="entry name" value="Ser/Thr_Dehydratase"/>
</dbReference>
<dbReference type="STRING" id="1424659.SAMN05216368_10747"/>
<dbReference type="InterPro" id="IPR036052">
    <property type="entry name" value="TrpB-like_PALP_sf"/>
</dbReference>
<dbReference type="Proteomes" id="UP000199639">
    <property type="component" value="Unassembled WGS sequence"/>
</dbReference>
<dbReference type="CDD" id="cd01563">
    <property type="entry name" value="Thr-synth_1"/>
    <property type="match status" value="1"/>
</dbReference>
<dbReference type="GO" id="GO:0006565">
    <property type="term" value="P:L-serine catabolic process"/>
    <property type="evidence" value="ECO:0007669"/>
    <property type="project" value="TreeGrafter"/>
</dbReference>
<proteinExistence type="predicted"/>
<dbReference type="InterPro" id="IPR000634">
    <property type="entry name" value="Ser/Thr_deHydtase_PyrdxlP-BS"/>
</dbReference>
<dbReference type="InterPro" id="IPR001926">
    <property type="entry name" value="TrpB-like_PALP"/>
</dbReference>
<keyword evidence="3" id="KW-0456">Lyase</keyword>
<dbReference type="SUPFAM" id="SSF53686">
    <property type="entry name" value="Tryptophan synthase beta subunit-like PLP-dependent enzymes"/>
    <property type="match status" value="1"/>
</dbReference>
<comment type="cofactor">
    <cofactor evidence="1">
        <name>pyridoxal 5'-phosphate</name>
        <dbReference type="ChEBI" id="CHEBI:597326"/>
    </cofactor>
</comment>
<evidence type="ECO:0000313" key="8">
    <source>
        <dbReference type="Proteomes" id="UP000298252"/>
    </source>
</evidence>
<dbReference type="RefSeq" id="WP_092340841.1">
    <property type="nucleotide sequence ID" value="NZ_FNIB01000007.1"/>
</dbReference>
<dbReference type="PANTHER" id="PTHR48078">
    <property type="entry name" value="THREONINE DEHYDRATASE, MITOCHONDRIAL-RELATED"/>
    <property type="match status" value="1"/>
</dbReference>
<reference evidence="6 8" key="2">
    <citation type="submission" date="2019-03" db="EMBL/GenBank/DDBJ databases">
        <title>Genomics of glacier-inhabiting Cryobacterium strains.</title>
        <authorList>
            <person name="Liu Q."/>
            <person name="Xin Y.-H."/>
        </authorList>
    </citation>
    <scope>NUCLEOTIDE SEQUENCE [LARGE SCALE GENOMIC DNA]</scope>
    <source>
        <strain evidence="6 8">Hh8</strain>
    </source>
</reference>
<evidence type="ECO:0000313" key="7">
    <source>
        <dbReference type="Proteomes" id="UP000199639"/>
    </source>
</evidence>
<dbReference type="EMBL" id="SOFD01000029">
    <property type="protein sequence ID" value="TFB75543.1"/>
    <property type="molecule type" value="Genomic_DNA"/>
</dbReference>
<dbReference type="GO" id="GO:0030170">
    <property type="term" value="F:pyridoxal phosphate binding"/>
    <property type="evidence" value="ECO:0007669"/>
    <property type="project" value="InterPro"/>
</dbReference>
<evidence type="ECO:0000256" key="2">
    <source>
        <dbReference type="ARBA" id="ARBA00022898"/>
    </source>
</evidence>
<dbReference type="PANTHER" id="PTHR48078:SF6">
    <property type="entry name" value="L-THREONINE DEHYDRATASE CATABOLIC TDCB"/>
    <property type="match status" value="1"/>
</dbReference>
<accession>A0A4R8V317</accession>
<dbReference type="Pfam" id="PF00291">
    <property type="entry name" value="PALP"/>
    <property type="match status" value="1"/>
</dbReference>
<dbReference type="AlphaFoldDB" id="A0A4R8V317"/>
<dbReference type="Proteomes" id="UP000298252">
    <property type="component" value="Unassembled WGS sequence"/>
</dbReference>
<name>A0A4R8V317_9MICO</name>
<dbReference type="PROSITE" id="PS00165">
    <property type="entry name" value="DEHYDRATASE_SER_THR"/>
    <property type="match status" value="1"/>
</dbReference>
<dbReference type="GO" id="GO:0006567">
    <property type="term" value="P:L-threonine catabolic process"/>
    <property type="evidence" value="ECO:0007669"/>
    <property type="project" value="TreeGrafter"/>
</dbReference>
<reference evidence="5 7" key="1">
    <citation type="submission" date="2016-10" db="EMBL/GenBank/DDBJ databases">
        <authorList>
            <person name="Varghese N."/>
            <person name="Submissions S."/>
        </authorList>
    </citation>
    <scope>NUCLEOTIDE SEQUENCE [LARGE SCALE GENOMIC DNA]</scope>
    <source>
        <strain evidence="5 7">CGMCC 1.11215</strain>
    </source>
</reference>
<dbReference type="Gene3D" id="3.40.50.1100">
    <property type="match status" value="2"/>
</dbReference>
<dbReference type="GO" id="GO:0004794">
    <property type="term" value="F:threonine deaminase activity"/>
    <property type="evidence" value="ECO:0007669"/>
    <property type="project" value="TreeGrafter"/>
</dbReference>
<evidence type="ECO:0000256" key="3">
    <source>
        <dbReference type="ARBA" id="ARBA00023239"/>
    </source>
</evidence>
<evidence type="ECO:0000256" key="1">
    <source>
        <dbReference type="ARBA" id="ARBA00001933"/>
    </source>
</evidence>
<evidence type="ECO:0000259" key="4">
    <source>
        <dbReference type="Pfam" id="PF00291"/>
    </source>
</evidence>
<gene>
    <name evidence="6" type="ORF">E3O21_11985</name>
    <name evidence="5" type="ORF">SAMN05216368_10747</name>
</gene>
<dbReference type="GO" id="GO:0003941">
    <property type="term" value="F:L-serine ammonia-lyase activity"/>
    <property type="evidence" value="ECO:0007669"/>
    <property type="project" value="TreeGrafter"/>
</dbReference>
<organism evidence="5 7">
    <name type="scientific">Cryobacterium flavum</name>
    <dbReference type="NCBI Taxonomy" id="1424659"/>
    <lineage>
        <taxon>Bacteria</taxon>
        <taxon>Bacillati</taxon>
        <taxon>Actinomycetota</taxon>
        <taxon>Actinomycetes</taxon>
        <taxon>Micrococcales</taxon>
        <taxon>Microbacteriaceae</taxon>
        <taxon>Cryobacterium</taxon>
    </lineage>
</organism>
<keyword evidence="2" id="KW-0663">Pyridoxal phosphate</keyword>
<dbReference type="GO" id="GO:0009097">
    <property type="term" value="P:isoleucine biosynthetic process"/>
    <property type="evidence" value="ECO:0007669"/>
    <property type="project" value="TreeGrafter"/>
</dbReference>
<dbReference type="EMBL" id="FNIB01000007">
    <property type="protein sequence ID" value="SDN73813.1"/>
    <property type="molecule type" value="Genomic_DNA"/>
</dbReference>